<evidence type="ECO:0000313" key="1">
    <source>
        <dbReference type="EMBL" id="EJZ88510.1"/>
    </source>
</evidence>
<dbReference type="AlphaFoldDB" id="K0ZL10"/>
<dbReference type="HOGENOM" id="CLU_2784613_0_0_11"/>
<sequence length="68" mass="7761">MFTSVITGGFLVRATFLNLAHGVVMQQVSVCRAHYSPRLFTAWRVVETALVHRRTEFVQSICPWLLVI</sequence>
<dbReference type="Proteomes" id="UP000003994">
    <property type="component" value="Unassembled WGS sequence"/>
</dbReference>
<protein>
    <submittedName>
        <fullName evidence="1">Uncharacterized protein</fullName>
    </submittedName>
</protein>
<dbReference type="PATRIC" id="fig|883077.3.peg.29"/>
<organism evidence="1 2">
    <name type="scientific">Schaalia turicensis ACS-279-V-Col4</name>
    <dbReference type="NCBI Taxonomy" id="883077"/>
    <lineage>
        <taxon>Bacteria</taxon>
        <taxon>Bacillati</taxon>
        <taxon>Actinomycetota</taxon>
        <taxon>Actinomycetes</taxon>
        <taxon>Actinomycetales</taxon>
        <taxon>Actinomycetaceae</taxon>
        <taxon>Schaalia</taxon>
    </lineage>
</organism>
<proteinExistence type="predicted"/>
<gene>
    <name evidence="1" type="ORF">HMPREF9241_00032</name>
</gene>
<reference evidence="1 2" key="1">
    <citation type="submission" date="2012-07" db="EMBL/GenBank/DDBJ databases">
        <title>The Genome Sequence of Actinomyces turicensis ACS-279-V-COL4.</title>
        <authorList>
            <consortium name="The Broad Institute Genome Sequencing Platform"/>
            <person name="Earl A."/>
            <person name="Ward D."/>
            <person name="Feldgarden M."/>
            <person name="Gevers D."/>
            <person name="Saerens B."/>
            <person name="Vaneechoutte M."/>
            <person name="Walker B."/>
            <person name="Young S.K."/>
            <person name="Zeng Q."/>
            <person name="Gargeya S."/>
            <person name="Fitzgerald M."/>
            <person name="Haas B."/>
            <person name="Abouelleil A."/>
            <person name="Alvarado L."/>
            <person name="Arachchi H.M."/>
            <person name="Berlin A."/>
            <person name="Chapman S.B."/>
            <person name="Goldberg J."/>
            <person name="Griggs A."/>
            <person name="Gujja S."/>
            <person name="Hansen M."/>
            <person name="Howarth C."/>
            <person name="Imamovic A."/>
            <person name="Larimer J."/>
            <person name="McCowen C."/>
            <person name="Montmayeur A."/>
            <person name="Murphy C."/>
            <person name="Neiman D."/>
            <person name="Pearson M."/>
            <person name="Priest M."/>
            <person name="Roberts A."/>
            <person name="Saif S."/>
            <person name="Shea T."/>
            <person name="Sisk P."/>
            <person name="Sykes S."/>
            <person name="Wortman J."/>
            <person name="Nusbaum C."/>
            <person name="Birren B."/>
        </authorList>
    </citation>
    <scope>NUCLEOTIDE SEQUENCE [LARGE SCALE GENOMIC DNA]</scope>
    <source>
        <strain evidence="1 2">ACS-279-V-Col4</strain>
    </source>
</reference>
<dbReference type="STRING" id="883077.HMPREF9241_00032"/>
<evidence type="ECO:0000313" key="2">
    <source>
        <dbReference type="Proteomes" id="UP000003994"/>
    </source>
</evidence>
<name>K0ZL10_9ACTO</name>
<comment type="caution">
    <text evidence="1">The sequence shown here is derived from an EMBL/GenBank/DDBJ whole genome shotgun (WGS) entry which is preliminary data.</text>
</comment>
<dbReference type="EMBL" id="AGWQ01000001">
    <property type="protein sequence ID" value="EJZ88510.1"/>
    <property type="molecule type" value="Genomic_DNA"/>
</dbReference>
<accession>K0ZL10</accession>
<keyword evidence="2" id="KW-1185">Reference proteome</keyword>